<keyword evidence="2" id="KW-1185">Reference proteome</keyword>
<dbReference type="EMBL" id="JAMXLR010000033">
    <property type="protein sequence ID" value="MCO6044058.1"/>
    <property type="molecule type" value="Genomic_DNA"/>
</dbReference>
<dbReference type="AlphaFoldDB" id="A0A9X2F9D8"/>
<reference evidence="1" key="1">
    <citation type="submission" date="2022-06" db="EMBL/GenBank/DDBJ databases">
        <title>Aeoliella straminimaris, a novel planctomycete from sediments.</title>
        <authorList>
            <person name="Vitorino I.R."/>
            <person name="Lage O.M."/>
        </authorList>
    </citation>
    <scope>NUCLEOTIDE SEQUENCE</scope>
    <source>
        <strain evidence="1">ICT_H6.2</strain>
    </source>
</reference>
<accession>A0A9X2F9D8</accession>
<name>A0A9X2F9D8_9BACT</name>
<evidence type="ECO:0000313" key="1">
    <source>
        <dbReference type="EMBL" id="MCO6044058.1"/>
    </source>
</evidence>
<organism evidence="1 2">
    <name type="scientific">Aeoliella straminimaris</name>
    <dbReference type="NCBI Taxonomy" id="2954799"/>
    <lineage>
        <taxon>Bacteria</taxon>
        <taxon>Pseudomonadati</taxon>
        <taxon>Planctomycetota</taxon>
        <taxon>Planctomycetia</taxon>
        <taxon>Pirellulales</taxon>
        <taxon>Lacipirellulaceae</taxon>
        <taxon>Aeoliella</taxon>
    </lineage>
</organism>
<protein>
    <submittedName>
        <fullName evidence="1">Uncharacterized protein</fullName>
    </submittedName>
</protein>
<sequence length="102" mass="11569">MNSIADALVYAVAYIDCQEMEVEESLEDSDDASEAAMSHIMAYLSHATPEEEDALAAAAKRALEEEQSLHYPQQEMIDFFNKWMEYVLGGDWDGNERVWDDA</sequence>
<dbReference type="Proteomes" id="UP001155241">
    <property type="component" value="Unassembled WGS sequence"/>
</dbReference>
<proteinExistence type="predicted"/>
<comment type="caution">
    <text evidence="1">The sequence shown here is derived from an EMBL/GenBank/DDBJ whole genome shotgun (WGS) entry which is preliminary data.</text>
</comment>
<gene>
    <name evidence="1" type="ORF">NG895_09065</name>
</gene>
<evidence type="ECO:0000313" key="2">
    <source>
        <dbReference type="Proteomes" id="UP001155241"/>
    </source>
</evidence>
<dbReference type="RefSeq" id="WP_252852164.1">
    <property type="nucleotide sequence ID" value="NZ_JAMXLR010000033.1"/>
</dbReference>